<sequence length="111" mass="12631">MVGGLRSEGGLDDTESTQRPRREKLKEWMKSTLIKSKRWKRTMSRFDNNSVESNTDNNTTAALSNHTETKGNDNDHEPIESQHTETDSEERETSEVKRVKTAANSPNIHST</sequence>
<dbReference type="AlphaFoldDB" id="F0WEN0"/>
<evidence type="ECO:0000256" key="1">
    <source>
        <dbReference type="SAM" id="MobiDB-lite"/>
    </source>
</evidence>
<feature type="compositionally biased region" description="Basic and acidic residues" evidence="1">
    <location>
        <begin position="67"/>
        <end position="98"/>
    </location>
</feature>
<dbReference type="HOGENOM" id="CLU_2163118_0_0_1"/>
<feature type="region of interest" description="Disordered" evidence="1">
    <location>
        <begin position="1"/>
        <end position="111"/>
    </location>
</feature>
<accession>F0WEN0</accession>
<reference evidence="2" key="2">
    <citation type="submission" date="2011-02" db="EMBL/GenBank/DDBJ databases">
        <authorList>
            <person name="MacLean D."/>
        </authorList>
    </citation>
    <scope>NUCLEOTIDE SEQUENCE</scope>
</reference>
<dbReference type="EMBL" id="FR824120">
    <property type="protein sequence ID" value="CCA19662.1"/>
    <property type="molecule type" value="Genomic_DNA"/>
</dbReference>
<name>F0WEN0_9STRA</name>
<protein>
    <submittedName>
        <fullName evidence="2">AlNc14C75G5080 protein</fullName>
    </submittedName>
</protein>
<proteinExistence type="predicted"/>
<feature type="compositionally biased region" description="Polar residues" evidence="1">
    <location>
        <begin position="102"/>
        <end position="111"/>
    </location>
</feature>
<reference evidence="2" key="1">
    <citation type="journal article" date="2011" name="PLoS Biol.">
        <title>Gene gain and loss during evolution of obligate parasitism in the white rust pathogen of Arabidopsis thaliana.</title>
        <authorList>
            <person name="Kemen E."/>
            <person name="Gardiner A."/>
            <person name="Schultz-Larsen T."/>
            <person name="Kemen A.C."/>
            <person name="Balmuth A.L."/>
            <person name="Robert-Seilaniantz A."/>
            <person name="Bailey K."/>
            <person name="Holub E."/>
            <person name="Studholme D.J."/>
            <person name="Maclean D."/>
            <person name="Jones J.D."/>
        </authorList>
    </citation>
    <scope>NUCLEOTIDE SEQUENCE</scope>
</reference>
<gene>
    <name evidence="2" type="primary">AlNc14C75G5080</name>
    <name evidence="2" type="ORF">ALNC14_058050</name>
</gene>
<feature type="compositionally biased region" description="Polar residues" evidence="1">
    <location>
        <begin position="45"/>
        <end position="66"/>
    </location>
</feature>
<evidence type="ECO:0000313" key="2">
    <source>
        <dbReference type="EMBL" id="CCA19662.1"/>
    </source>
</evidence>
<organism evidence="2">
    <name type="scientific">Albugo laibachii Nc14</name>
    <dbReference type="NCBI Taxonomy" id="890382"/>
    <lineage>
        <taxon>Eukaryota</taxon>
        <taxon>Sar</taxon>
        <taxon>Stramenopiles</taxon>
        <taxon>Oomycota</taxon>
        <taxon>Peronosporomycetes</taxon>
        <taxon>Albuginales</taxon>
        <taxon>Albuginaceae</taxon>
        <taxon>Albugo</taxon>
    </lineage>
</organism>
<feature type="compositionally biased region" description="Basic and acidic residues" evidence="1">
    <location>
        <begin position="16"/>
        <end position="29"/>
    </location>
</feature>